<dbReference type="EMBL" id="VMGL01000025">
    <property type="protein sequence ID" value="TSC96932.1"/>
    <property type="molecule type" value="Genomic_DNA"/>
</dbReference>
<name>A0A554LVN7_9BACT</name>
<dbReference type="Proteomes" id="UP000318711">
    <property type="component" value="Unassembled WGS sequence"/>
</dbReference>
<dbReference type="PANTHER" id="PTHR47618:SF1">
    <property type="entry name" value="BIFUNCTIONAL OLIGORIBONUCLEASE AND PAP PHOSPHATASE NRNA"/>
    <property type="match status" value="1"/>
</dbReference>
<dbReference type="Gene3D" id="3.90.1640.10">
    <property type="entry name" value="inorganic pyrophosphatase (n-terminal core)"/>
    <property type="match status" value="1"/>
</dbReference>
<organism evidence="3 4">
    <name type="scientific">Candidatus Berkelbacteria bacterium Licking1014_2</name>
    <dbReference type="NCBI Taxonomy" id="2017146"/>
    <lineage>
        <taxon>Bacteria</taxon>
        <taxon>Candidatus Berkelbacteria</taxon>
    </lineage>
</organism>
<comment type="caution">
    <text evidence="3">The sequence shown here is derived from an EMBL/GenBank/DDBJ whole genome shotgun (WGS) entry which is preliminary data.</text>
</comment>
<reference evidence="3 4" key="1">
    <citation type="submission" date="2017-07" db="EMBL/GenBank/DDBJ databases">
        <title>Mechanisms for carbon and nitrogen cycling indicate functional differentiation within the Candidate Phyla Radiation.</title>
        <authorList>
            <person name="Danczak R.E."/>
            <person name="Johnston M.D."/>
            <person name="Kenah C."/>
            <person name="Slattery M."/>
            <person name="Wrighton K.C."/>
            <person name="Wilkins M.J."/>
        </authorList>
    </citation>
    <scope>NUCLEOTIDE SEQUENCE [LARGE SCALE GENOMIC DNA]</scope>
    <source>
        <strain evidence="3">Licking1014_2</strain>
    </source>
</reference>
<accession>A0A554LVN7</accession>
<dbReference type="InterPro" id="IPR038763">
    <property type="entry name" value="DHH_sf"/>
</dbReference>
<dbReference type="AlphaFoldDB" id="A0A554LVN7"/>
<feature type="non-terminal residue" evidence="3">
    <location>
        <position position="320"/>
    </location>
</feature>
<gene>
    <name evidence="3" type="ORF">CEN88_242</name>
</gene>
<dbReference type="GO" id="GO:0003676">
    <property type="term" value="F:nucleic acid binding"/>
    <property type="evidence" value="ECO:0007669"/>
    <property type="project" value="InterPro"/>
</dbReference>
<feature type="domain" description="DHHA1" evidence="2">
    <location>
        <begin position="242"/>
        <end position="311"/>
    </location>
</feature>
<evidence type="ECO:0000259" key="1">
    <source>
        <dbReference type="Pfam" id="PF01368"/>
    </source>
</evidence>
<evidence type="ECO:0000313" key="3">
    <source>
        <dbReference type="EMBL" id="TSC96932.1"/>
    </source>
</evidence>
<dbReference type="Pfam" id="PF01368">
    <property type="entry name" value="DHH"/>
    <property type="match status" value="1"/>
</dbReference>
<dbReference type="InterPro" id="IPR001667">
    <property type="entry name" value="DDH_dom"/>
</dbReference>
<dbReference type="InterPro" id="IPR003156">
    <property type="entry name" value="DHHA1_dom"/>
</dbReference>
<sequence>MNFRKIIDLIEGQDNFILISHTQPDGDGLGSLAAFRYWLERLGKKTTLISTDGVPSAFLFLDIADFVSSEFPQSGQPALIIILDCGDLRRTGLADRLREISAAGWPIINIDHHQKNDLRRLANHNLVDESACSTSEILLALLKEARVKIDGKIATALLTGFYTDTGGFRHTNTTPEVMKMTAELLLCGGRLKTITDNLVNNRKVGAMKLWGRLLDKLVWREDLKIAWTAAAGEDFLPTGGQAELDDRQLAGLVNIINSLVDSRAAILFSQLPDNKIKVSLRTEHPAVDLTELAGWFNGGGHRKASGFIIPGQLVYNKGRW</sequence>
<evidence type="ECO:0000259" key="2">
    <source>
        <dbReference type="Pfam" id="PF02272"/>
    </source>
</evidence>
<dbReference type="SUPFAM" id="SSF64182">
    <property type="entry name" value="DHH phosphoesterases"/>
    <property type="match status" value="1"/>
</dbReference>
<protein>
    <submittedName>
        <fullName evidence="3">Phosphoesterase RecJ domain-containing protein</fullName>
    </submittedName>
</protein>
<dbReference type="PANTHER" id="PTHR47618">
    <property type="entry name" value="BIFUNCTIONAL OLIGORIBONUCLEASE AND PAP PHOSPHATASE NRNA"/>
    <property type="match status" value="1"/>
</dbReference>
<dbReference type="InterPro" id="IPR051319">
    <property type="entry name" value="Oligoribo/pAp-PDE_c-di-AMP_PDE"/>
</dbReference>
<feature type="domain" description="DDH" evidence="1">
    <location>
        <begin position="17"/>
        <end position="160"/>
    </location>
</feature>
<evidence type="ECO:0000313" key="4">
    <source>
        <dbReference type="Proteomes" id="UP000318711"/>
    </source>
</evidence>
<dbReference type="Pfam" id="PF02272">
    <property type="entry name" value="DHHA1"/>
    <property type="match status" value="1"/>
</dbReference>
<dbReference type="Gene3D" id="3.10.310.30">
    <property type="match status" value="1"/>
</dbReference>
<proteinExistence type="predicted"/>